<comment type="caution">
    <text evidence="1">The sequence shown here is derived from an EMBL/GenBank/DDBJ whole genome shotgun (WGS) entry which is preliminary data.</text>
</comment>
<reference evidence="1 2" key="1">
    <citation type="submission" date="2015-11" db="EMBL/GenBank/DDBJ databases">
        <title>Genomic analysis of 38 Legionella species identifies large and diverse effector repertoires.</title>
        <authorList>
            <person name="Burstein D."/>
            <person name="Amaro F."/>
            <person name="Zusman T."/>
            <person name="Lifshitz Z."/>
            <person name="Cohen O."/>
            <person name="Gilbert J.A."/>
            <person name="Pupko T."/>
            <person name="Shuman H.A."/>
            <person name="Segal G."/>
        </authorList>
    </citation>
    <scope>NUCLEOTIDE SEQUENCE [LARGE SCALE GENOMIC DNA]</scope>
    <source>
        <strain evidence="1 2">IMVS3376</strain>
    </source>
</reference>
<gene>
    <name evidence="1" type="ORF">Lste_0122</name>
</gene>
<evidence type="ECO:0000313" key="2">
    <source>
        <dbReference type="Proteomes" id="UP000054926"/>
    </source>
</evidence>
<dbReference type="PATRIC" id="fig|947033.5.peg.132"/>
<organism evidence="1 2">
    <name type="scientific">Legionella steelei</name>
    <dbReference type="NCBI Taxonomy" id="947033"/>
    <lineage>
        <taxon>Bacteria</taxon>
        <taxon>Pseudomonadati</taxon>
        <taxon>Pseudomonadota</taxon>
        <taxon>Gammaproteobacteria</taxon>
        <taxon>Legionellales</taxon>
        <taxon>Legionellaceae</taxon>
        <taxon>Legionella</taxon>
    </lineage>
</organism>
<keyword evidence="2" id="KW-1185">Reference proteome</keyword>
<proteinExistence type="predicted"/>
<dbReference type="OrthoDB" id="4556966at2"/>
<dbReference type="RefSeq" id="WP_058509138.1">
    <property type="nucleotide sequence ID" value="NZ_LNYY01000001.1"/>
</dbReference>
<sequence>MIIHSNENKQHVTTPLINISEQAKLLGYAVPVAITQAVWNKYIGNSDDLYSKLKNILLMLAHSIHKSPKRSVIHFRLFPMPGYGIALKTTFALLKAKILRDGDSNPKVVIMLPREQ</sequence>
<accession>A0A0W0ZRN3</accession>
<dbReference type="STRING" id="947033.Lste_0122"/>
<protein>
    <submittedName>
        <fullName evidence="1">Uncharacterized protein</fullName>
    </submittedName>
</protein>
<dbReference type="Proteomes" id="UP000054926">
    <property type="component" value="Unassembled WGS sequence"/>
</dbReference>
<evidence type="ECO:0000313" key="1">
    <source>
        <dbReference type="EMBL" id="KTD71837.1"/>
    </source>
</evidence>
<dbReference type="EMBL" id="LNYY01000001">
    <property type="protein sequence ID" value="KTD71837.1"/>
    <property type="molecule type" value="Genomic_DNA"/>
</dbReference>
<dbReference type="AlphaFoldDB" id="A0A0W0ZRN3"/>
<name>A0A0W0ZRN3_9GAMM</name>